<keyword evidence="7 10" id="KW-0406">Ion transport</keyword>
<dbReference type="AlphaFoldDB" id="A0A1G9Q1S7"/>
<keyword evidence="3 10" id="KW-1003">Cell membrane</keyword>
<gene>
    <name evidence="10" type="primary">cbiN</name>
    <name evidence="11" type="ORF">SAMN05216191_10866</name>
</gene>
<dbReference type="Pfam" id="PF02553">
    <property type="entry name" value="CbiN"/>
    <property type="match status" value="1"/>
</dbReference>
<dbReference type="InterPro" id="IPR003705">
    <property type="entry name" value="CbiN"/>
</dbReference>
<accession>A0A1G9Q1S7</accession>
<evidence type="ECO:0000256" key="6">
    <source>
        <dbReference type="ARBA" id="ARBA00022989"/>
    </source>
</evidence>
<keyword evidence="1 10" id="KW-0171">Cobalt transport</keyword>
<dbReference type="HAMAP" id="MF_00330">
    <property type="entry name" value="CbiN"/>
    <property type="match status" value="1"/>
</dbReference>
<evidence type="ECO:0000256" key="10">
    <source>
        <dbReference type="HAMAP-Rule" id="MF_00330"/>
    </source>
</evidence>
<evidence type="ECO:0000256" key="8">
    <source>
        <dbReference type="ARBA" id="ARBA00023136"/>
    </source>
</evidence>
<keyword evidence="9 10" id="KW-0170">Cobalt</keyword>
<evidence type="ECO:0000256" key="5">
    <source>
        <dbReference type="ARBA" id="ARBA00022692"/>
    </source>
</evidence>
<keyword evidence="4 10" id="KW-0169">Cobalamin biosynthesis</keyword>
<comment type="similarity">
    <text evidence="10">Belongs to the CbiN family.</text>
</comment>
<keyword evidence="5 10" id="KW-0812">Transmembrane</keyword>
<dbReference type="NCBIfam" id="NF002780">
    <property type="entry name" value="PRK02898.1"/>
    <property type="match status" value="1"/>
</dbReference>
<comment type="subunit">
    <text evidence="10">Forms an energy-coupling factor (ECF) transporter complex composed of an ATP-binding protein (A component, CbiO), a transmembrane protein (T component, CbiQ) and 2 possible substrate-capture proteins (S components, CbiM and CbiN) of unknown stoichimetry.</text>
</comment>
<dbReference type="PANTHER" id="PTHR38662:SF1">
    <property type="entry name" value="COBALT TRANSPORT PROTEIN CBIN"/>
    <property type="match status" value="1"/>
</dbReference>
<keyword evidence="8 10" id="KW-0472">Membrane</keyword>
<dbReference type="EMBL" id="FNGM01000008">
    <property type="protein sequence ID" value="SDM04883.1"/>
    <property type="molecule type" value="Genomic_DNA"/>
</dbReference>
<proteinExistence type="inferred from homology"/>
<dbReference type="PANTHER" id="PTHR38662">
    <property type="entry name" value="COBALT TRANSPORT PROTEIN CBIN"/>
    <property type="match status" value="1"/>
</dbReference>
<evidence type="ECO:0000256" key="4">
    <source>
        <dbReference type="ARBA" id="ARBA00022573"/>
    </source>
</evidence>
<organism evidence="11 12">
    <name type="scientific">Paenibacillus jilunlii</name>
    <dbReference type="NCBI Taxonomy" id="682956"/>
    <lineage>
        <taxon>Bacteria</taxon>
        <taxon>Bacillati</taxon>
        <taxon>Bacillota</taxon>
        <taxon>Bacilli</taxon>
        <taxon>Bacillales</taxon>
        <taxon>Paenibacillaceae</taxon>
        <taxon>Paenibacillus</taxon>
    </lineage>
</organism>
<evidence type="ECO:0000256" key="9">
    <source>
        <dbReference type="ARBA" id="ARBA00023285"/>
    </source>
</evidence>
<comment type="caution">
    <text evidence="10">Lacks conserved residue(s) required for the propagation of feature annotation.</text>
</comment>
<comment type="function">
    <text evidence="10">Part of the energy-coupling factor (ECF) transporter complex CbiMNOQ involved in cobalt import.</text>
</comment>
<dbReference type="UniPathway" id="UPA00148"/>
<dbReference type="GO" id="GO:0015087">
    <property type="term" value="F:cobalt ion transmembrane transporter activity"/>
    <property type="evidence" value="ECO:0007669"/>
    <property type="project" value="UniProtKB-UniRule"/>
</dbReference>
<evidence type="ECO:0000256" key="2">
    <source>
        <dbReference type="ARBA" id="ARBA00022448"/>
    </source>
</evidence>
<evidence type="ECO:0000256" key="3">
    <source>
        <dbReference type="ARBA" id="ARBA00022475"/>
    </source>
</evidence>
<feature type="transmembrane region" description="Helical" evidence="10">
    <location>
        <begin position="66"/>
        <end position="86"/>
    </location>
</feature>
<dbReference type="GO" id="GO:0005886">
    <property type="term" value="C:plasma membrane"/>
    <property type="evidence" value="ECO:0007669"/>
    <property type="project" value="UniProtKB-SubCell"/>
</dbReference>
<protein>
    <recommendedName>
        <fullName evidence="10">Cobalt transport protein CbiN</fullName>
    </recommendedName>
    <alternativeName>
        <fullName evidence="10">Energy-coupling factor transporter probable substrate-capture protein CbiN</fullName>
        <shortName evidence="10">ECF transporter S component CbiN</shortName>
    </alternativeName>
</protein>
<evidence type="ECO:0000313" key="11">
    <source>
        <dbReference type="EMBL" id="SDM04883.1"/>
    </source>
</evidence>
<keyword evidence="6 10" id="KW-1133">Transmembrane helix</keyword>
<name>A0A1G9Q1S7_9BACL</name>
<dbReference type="Proteomes" id="UP000182783">
    <property type="component" value="Unassembled WGS sequence"/>
</dbReference>
<reference evidence="11 12" key="1">
    <citation type="submission" date="2016-10" db="EMBL/GenBank/DDBJ databases">
        <authorList>
            <person name="de Groot N.N."/>
        </authorList>
    </citation>
    <scope>NUCLEOTIDE SEQUENCE [LARGE SCALE GENOMIC DNA]</scope>
    <source>
        <strain evidence="11 12">CGMCC 1.10239</strain>
    </source>
</reference>
<keyword evidence="2 10" id="KW-0813">Transport</keyword>
<comment type="pathway">
    <text evidence="10">Cofactor biosynthesis; adenosylcobalamin biosynthesis.</text>
</comment>
<sequence>MKMKNKWKNLLMLLAVILLVVLPLLFVNGEFGGADDAAEGAITEIDPSYKPWFKPLAELPGETESMLFALQAAIGAGVIGYTLGLLKGRQDRQKLNDQKN</sequence>
<evidence type="ECO:0000256" key="1">
    <source>
        <dbReference type="ARBA" id="ARBA00022426"/>
    </source>
</evidence>
<evidence type="ECO:0000313" key="12">
    <source>
        <dbReference type="Proteomes" id="UP000182783"/>
    </source>
</evidence>
<evidence type="ECO:0000256" key="7">
    <source>
        <dbReference type="ARBA" id="ARBA00023065"/>
    </source>
</evidence>
<comment type="subcellular location">
    <subcellularLocation>
        <location evidence="10">Cell membrane</location>
        <topology evidence="10">Multi-pass membrane protein</topology>
    </subcellularLocation>
</comment>
<dbReference type="GO" id="GO:0009236">
    <property type="term" value="P:cobalamin biosynthetic process"/>
    <property type="evidence" value="ECO:0007669"/>
    <property type="project" value="UniProtKB-UniRule"/>
</dbReference>